<protein>
    <submittedName>
        <fullName evidence="1">Uncharacterized protein</fullName>
    </submittedName>
</protein>
<dbReference type="Proteomes" id="UP001589890">
    <property type="component" value="Unassembled WGS sequence"/>
</dbReference>
<accession>A0ABV6QEV3</accession>
<keyword evidence="2" id="KW-1185">Reference proteome</keyword>
<evidence type="ECO:0000313" key="1">
    <source>
        <dbReference type="EMBL" id="MFC0623173.1"/>
    </source>
</evidence>
<comment type="caution">
    <text evidence="1">The sequence shown here is derived from an EMBL/GenBank/DDBJ whole genome shotgun (WGS) entry which is preliminary data.</text>
</comment>
<organism evidence="1 2">
    <name type="scientific">Kribbella deserti</name>
    <dbReference type="NCBI Taxonomy" id="1926257"/>
    <lineage>
        <taxon>Bacteria</taxon>
        <taxon>Bacillati</taxon>
        <taxon>Actinomycetota</taxon>
        <taxon>Actinomycetes</taxon>
        <taxon>Propionibacteriales</taxon>
        <taxon>Kribbellaceae</taxon>
        <taxon>Kribbella</taxon>
    </lineage>
</organism>
<name>A0ABV6QEV3_9ACTN</name>
<dbReference type="RefSeq" id="WP_380043863.1">
    <property type="nucleotide sequence ID" value="NZ_JBHLTC010000002.1"/>
</dbReference>
<proteinExistence type="predicted"/>
<sequence length="218" mass="24184">MWPALSLDQILKRARLAADPADPLGERLISMVFAPPGHPVWTELRCTVAYLNAQSGAAWDLFFVGMPAIERPDLVQTWLRREWPKHFRPEKFNEVARQVQLEHRRALEVAGQSRSDRWRHTGGADLVSIMAYDGAPDWLSLTHVRLDQPGSQSMTLAEVTARLAIWRDEPADPELSPGRLREVDSSRAALVAGLAATAAALSADLAANAAYDILKNIF</sequence>
<reference evidence="1 2" key="1">
    <citation type="submission" date="2024-09" db="EMBL/GenBank/DDBJ databases">
        <authorList>
            <person name="Sun Q."/>
            <person name="Mori K."/>
        </authorList>
    </citation>
    <scope>NUCLEOTIDE SEQUENCE [LARGE SCALE GENOMIC DNA]</scope>
    <source>
        <strain evidence="1 2">CGMCC 1.15906</strain>
    </source>
</reference>
<evidence type="ECO:0000313" key="2">
    <source>
        <dbReference type="Proteomes" id="UP001589890"/>
    </source>
</evidence>
<dbReference type="EMBL" id="JBHLTC010000002">
    <property type="protein sequence ID" value="MFC0623173.1"/>
    <property type="molecule type" value="Genomic_DNA"/>
</dbReference>
<gene>
    <name evidence="1" type="ORF">ACFFGN_03815</name>
</gene>